<dbReference type="AlphaFoldDB" id="L9X791"/>
<evidence type="ECO:0000313" key="2">
    <source>
        <dbReference type="Proteomes" id="UP000011688"/>
    </source>
</evidence>
<dbReference type="eggNOG" id="arCOG10159">
    <property type="taxonomic scope" value="Archaea"/>
</dbReference>
<proteinExistence type="predicted"/>
<comment type="caution">
    <text evidence="1">The sequence shown here is derived from an EMBL/GenBank/DDBJ whole genome shotgun (WGS) entry which is preliminary data.</text>
</comment>
<protein>
    <recommendedName>
        <fullName evidence="3">Polyketide cyclase/dehydrase</fullName>
    </recommendedName>
</protein>
<dbReference type="OrthoDB" id="197225at2157"/>
<sequence length="150" mass="16839">MREIELSYTVEPPAEQLRERLTPRSILDYADVYEVRSCEPTDDGAEATVAIDGTEMTVVFSALENGYAYRFVDGGMFEERYSRVTVEDGEEARVTATARYTFDSIWSFVLDRLGAKTVRRELELTITNLLEDVSGSETGDDGPETTGDRD</sequence>
<dbReference type="SUPFAM" id="SSF55961">
    <property type="entry name" value="Bet v1-like"/>
    <property type="match status" value="1"/>
</dbReference>
<dbReference type="Proteomes" id="UP000011688">
    <property type="component" value="Unassembled WGS sequence"/>
</dbReference>
<keyword evidence="2" id="KW-1185">Reference proteome</keyword>
<gene>
    <name evidence="1" type="ORF">C491_13102</name>
</gene>
<accession>L9X791</accession>
<name>L9X791_9EURY</name>
<evidence type="ECO:0000313" key="1">
    <source>
        <dbReference type="EMBL" id="ELY56478.1"/>
    </source>
</evidence>
<organism evidence="1 2">
    <name type="scientific">Natronococcus amylolyticus DSM 10524</name>
    <dbReference type="NCBI Taxonomy" id="1227497"/>
    <lineage>
        <taxon>Archaea</taxon>
        <taxon>Methanobacteriati</taxon>
        <taxon>Methanobacteriota</taxon>
        <taxon>Stenosarchaea group</taxon>
        <taxon>Halobacteria</taxon>
        <taxon>Halobacteriales</taxon>
        <taxon>Natrialbaceae</taxon>
        <taxon>Natronococcus</taxon>
    </lineage>
</organism>
<evidence type="ECO:0008006" key="3">
    <source>
        <dbReference type="Google" id="ProtNLM"/>
    </source>
</evidence>
<dbReference type="EMBL" id="AOIB01000027">
    <property type="protein sequence ID" value="ELY56478.1"/>
    <property type="molecule type" value="Genomic_DNA"/>
</dbReference>
<reference evidence="1 2" key="1">
    <citation type="journal article" date="2014" name="PLoS Genet.">
        <title>Phylogenetically driven sequencing of extremely halophilic archaea reveals strategies for static and dynamic osmo-response.</title>
        <authorList>
            <person name="Becker E.A."/>
            <person name="Seitzer P.M."/>
            <person name="Tritt A."/>
            <person name="Larsen D."/>
            <person name="Krusor M."/>
            <person name="Yao A.I."/>
            <person name="Wu D."/>
            <person name="Madern D."/>
            <person name="Eisen J.A."/>
            <person name="Darling A.E."/>
            <person name="Facciotti M.T."/>
        </authorList>
    </citation>
    <scope>NUCLEOTIDE SEQUENCE [LARGE SCALE GENOMIC DNA]</scope>
    <source>
        <strain evidence="1 2">DSM 10524</strain>
    </source>
</reference>
<dbReference type="RefSeq" id="WP_005556947.1">
    <property type="nucleotide sequence ID" value="NZ_AOIB01000027.1"/>
</dbReference>